<dbReference type="RefSeq" id="WP_217333445.1">
    <property type="nucleotide sequence ID" value="NZ_JAHQZT010000001.1"/>
</dbReference>
<evidence type="ECO:0000256" key="1">
    <source>
        <dbReference type="SAM" id="MobiDB-lite"/>
    </source>
</evidence>
<dbReference type="Proteomes" id="UP000755551">
    <property type="component" value="Unassembled WGS sequence"/>
</dbReference>
<gene>
    <name evidence="3" type="ORF">KTN04_01560</name>
</gene>
<sequence length="293" mass="31652">MSNHIHDFTQFMADHGIQTRAAITDDGVLHRIHVDGDKPGTLNGWYVLHGDGIPAGEFGSWRTGIQATWSAKPDGEMTHQERKKHRDRLKQMRLQRDTERQQRQQQTADQAARLWSDATSADPAHPYLSRKGIQPHHLRQHGELLLVPMIDATGALWNLQRICPDGTKRFMAGGRVSGCFTLFGDLSAGPVYVAEGVATGATIHEQSGLPTVCAMNAGNLLPVCTALADPERQLTVCADNDHRTQGNPGITKGREAAAAVGAGLTWPDPCGLGCTCTDFNDVAHCAKAQGVAA</sequence>
<organism evidence="3 4">
    <name type="scientific">Marinobacterium weihaiense</name>
    <dbReference type="NCBI Taxonomy" id="2851016"/>
    <lineage>
        <taxon>Bacteria</taxon>
        <taxon>Pseudomonadati</taxon>
        <taxon>Pseudomonadota</taxon>
        <taxon>Gammaproteobacteria</taxon>
        <taxon>Oceanospirillales</taxon>
        <taxon>Oceanospirillaceae</taxon>
        <taxon>Marinobacterium</taxon>
    </lineage>
</organism>
<reference evidence="3 4" key="1">
    <citation type="submission" date="2021-06" db="EMBL/GenBank/DDBJ databases">
        <title>Bacterium isolated from marine sediment.</title>
        <authorList>
            <person name="Zhu K.-L."/>
            <person name="Du Z.-J."/>
            <person name="Liang Q.-Y."/>
        </authorList>
    </citation>
    <scope>NUCLEOTIDE SEQUENCE [LARGE SCALE GENOMIC DNA]</scope>
    <source>
        <strain evidence="3 4">A346</strain>
    </source>
</reference>
<feature type="region of interest" description="Disordered" evidence="1">
    <location>
        <begin position="95"/>
        <end position="114"/>
    </location>
</feature>
<accession>A0ABS6M6X4</accession>
<name>A0ABS6M6X4_9GAMM</name>
<dbReference type="InterPro" id="IPR034154">
    <property type="entry name" value="TOPRIM_DnaG/twinkle"/>
</dbReference>
<comment type="caution">
    <text evidence="3">The sequence shown here is derived from an EMBL/GenBank/DDBJ whole genome shotgun (WGS) entry which is preliminary data.</text>
</comment>
<proteinExistence type="predicted"/>
<evidence type="ECO:0000313" key="3">
    <source>
        <dbReference type="EMBL" id="MBV0932030.1"/>
    </source>
</evidence>
<evidence type="ECO:0000259" key="2">
    <source>
        <dbReference type="Pfam" id="PF13362"/>
    </source>
</evidence>
<dbReference type="EMBL" id="JAHQZT010000001">
    <property type="protein sequence ID" value="MBV0932030.1"/>
    <property type="molecule type" value="Genomic_DNA"/>
</dbReference>
<dbReference type="InterPro" id="IPR006171">
    <property type="entry name" value="TOPRIM_dom"/>
</dbReference>
<evidence type="ECO:0000313" key="4">
    <source>
        <dbReference type="Proteomes" id="UP000755551"/>
    </source>
</evidence>
<dbReference type="Pfam" id="PF13362">
    <property type="entry name" value="Toprim_3"/>
    <property type="match status" value="1"/>
</dbReference>
<protein>
    <submittedName>
        <fullName evidence="3">Toprim domain-containing protein</fullName>
    </submittedName>
</protein>
<feature type="domain" description="Toprim" evidence="2">
    <location>
        <begin position="191"/>
        <end position="283"/>
    </location>
</feature>
<dbReference type="CDD" id="cd01029">
    <property type="entry name" value="TOPRIM_primases"/>
    <property type="match status" value="1"/>
</dbReference>
<feature type="compositionally biased region" description="Low complexity" evidence="1">
    <location>
        <begin position="103"/>
        <end position="114"/>
    </location>
</feature>
<keyword evidence="4" id="KW-1185">Reference proteome</keyword>